<dbReference type="GO" id="GO:0008483">
    <property type="term" value="F:transaminase activity"/>
    <property type="evidence" value="ECO:0007669"/>
    <property type="project" value="UniProtKB-KW"/>
</dbReference>
<keyword evidence="7" id="KW-1185">Reference proteome</keyword>
<dbReference type="EMBL" id="WWEQ01000019">
    <property type="protein sequence ID" value="MYM19576.1"/>
    <property type="molecule type" value="Genomic_DNA"/>
</dbReference>
<evidence type="ECO:0000256" key="4">
    <source>
        <dbReference type="ARBA" id="ARBA00022898"/>
    </source>
</evidence>
<evidence type="ECO:0000256" key="1">
    <source>
        <dbReference type="ARBA" id="ARBA00001933"/>
    </source>
</evidence>
<keyword evidence="2 6" id="KW-0032">Aminotransferase</keyword>
<feature type="domain" description="Aminotransferase class I/classII large" evidence="5">
    <location>
        <begin position="50"/>
        <end position="383"/>
    </location>
</feature>
<dbReference type="PANTHER" id="PTHR42790">
    <property type="entry name" value="AMINOTRANSFERASE"/>
    <property type="match status" value="1"/>
</dbReference>
<dbReference type="SUPFAM" id="SSF53383">
    <property type="entry name" value="PLP-dependent transferases"/>
    <property type="match status" value="1"/>
</dbReference>
<sequence>MTSADEPTRYARAFEPKPLSRIFEIALEGGYISFASGDPNPAFTDTGWMAEEAARLLRQPGDPMLQYGSGAGQPSTREAIVELMADQRADLAADAVQVFSGAQNALDVITRLLVSPGDAVFVDEDTYPAMLNLLRAAGAHVIPVATDVEGLVPEALDAALARAGREGRAPRMLYTIPDFNNPRGTTLAEDRRPRVVEACRAAGALIVEDAAYSQLAFDGRRRPSLWSYDPQAVFHLGSFSKILAPGLRVGWAVCPDAYRALVQNAANSSVISPNVLAQELAARFVERGGWREAIRESARRYSRQFEAFAAALRTHDDVGLHYVRPEGGFFCWLDLPGGADAQRVLDRALERKLVFLPGTMFRIDGATSSSVRAAFSFETEEHLDGAWRASWAPCAPNWRAKTPQAAAERGLPGAAYWALRRAR</sequence>
<organism evidence="6 7">
    <name type="scientific">Brevibacterium rongguiense</name>
    <dbReference type="NCBI Taxonomy" id="2695267"/>
    <lineage>
        <taxon>Bacteria</taxon>
        <taxon>Bacillati</taxon>
        <taxon>Actinomycetota</taxon>
        <taxon>Actinomycetes</taxon>
        <taxon>Micrococcales</taxon>
        <taxon>Brevibacteriaceae</taxon>
        <taxon>Brevibacterium</taxon>
    </lineage>
</organism>
<dbReference type="AlphaFoldDB" id="A0A6N9H740"/>
<dbReference type="InterPro" id="IPR050859">
    <property type="entry name" value="Class-I_PLP-dep_aminotransf"/>
</dbReference>
<comment type="cofactor">
    <cofactor evidence="1">
        <name>pyridoxal 5'-phosphate</name>
        <dbReference type="ChEBI" id="CHEBI:597326"/>
    </cofactor>
</comment>
<dbReference type="GO" id="GO:0030170">
    <property type="term" value="F:pyridoxal phosphate binding"/>
    <property type="evidence" value="ECO:0007669"/>
    <property type="project" value="InterPro"/>
</dbReference>
<dbReference type="Gene3D" id="3.40.640.10">
    <property type="entry name" value="Type I PLP-dependent aspartate aminotransferase-like (Major domain)"/>
    <property type="match status" value="1"/>
</dbReference>
<proteinExistence type="predicted"/>
<name>A0A6N9H740_9MICO</name>
<protein>
    <submittedName>
        <fullName evidence="6">Aminotransferase class I/II-fold pyridoxal phosphate-dependent enzyme</fullName>
    </submittedName>
</protein>
<dbReference type="InterPro" id="IPR015421">
    <property type="entry name" value="PyrdxlP-dep_Trfase_major"/>
</dbReference>
<reference evidence="6 7" key="1">
    <citation type="submission" date="2020-01" db="EMBL/GenBank/DDBJ databases">
        <authorList>
            <person name="Deng T."/>
        </authorList>
    </citation>
    <scope>NUCLEOTIDE SEQUENCE [LARGE SCALE GENOMIC DNA]</scope>
    <source>
        <strain evidence="6 7">5221</strain>
    </source>
</reference>
<dbReference type="Gene3D" id="3.90.1150.10">
    <property type="entry name" value="Aspartate Aminotransferase, domain 1"/>
    <property type="match status" value="1"/>
</dbReference>
<dbReference type="InterPro" id="IPR015424">
    <property type="entry name" value="PyrdxlP-dep_Trfase"/>
</dbReference>
<dbReference type="PANTHER" id="PTHR42790:SF19">
    <property type="entry name" value="KYNURENINE_ALPHA-AMINOADIPATE AMINOTRANSFERASE, MITOCHONDRIAL"/>
    <property type="match status" value="1"/>
</dbReference>
<evidence type="ECO:0000259" key="5">
    <source>
        <dbReference type="Pfam" id="PF00155"/>
    </source>
</evidence>
<dbReference type="InterPro" id="IPR004839">
    <property type="entry name" value="Aminotransferase_I/II_large"/>
</dbReference>
<keyword evidence="4" id="KW-0663">Pyridoxal phosphate</keyword>
<evidence type="ECO:0000313" key="6">
    <source>
        <dbReference type="EMBL" id="MYM19576.1"/>
    </source>
</evidence>
<comment type="caution">
    <text evidence="6">The sequence shown here is derived from an EMBL/GenBank/DDBJ whole genome shotgun (WGS) entry which is preliminary data.</text>
</comment>
<evidence type="ECO:0000256" key="2">
    <source>
        <dbReference type="ARBA" id="ARBA00022576"/>
    </source>
</evidence>
<evidence type="ECO:0000313" key="7">
    <source>
        <dbReference type="Proteomes" id="UP000469215"/>
    </source>
</evidence>
<keyword evidence="3 6" id="KW-0808">Transferase</keyword>
<dbReference type="CDD" id="cd00609">
    <property type="entry name" value="AAT_like"/>
    <property type="match status" value="1"/>
</dbReference>
<dbReference type="GO" id="GO:1901605">
    <property type="term" value="P:alpha-amino acid metabolic process"/>
    <property type="evidence" value="ECO:0007669"/>
    <property type="project" value="TreeGrafter"/>
</dbReference>
<accession>A0A6N9H740</accession>
<dbReference type="InterPro" id="IPR015422">
    <property type="entry name" value="PyrdxlP-dep_Trfase_small"/>
</dbReference>
<dbReference type="RefSeq" id="WP_160953007.1">
    <property type="nucleotide sequence ID" value="NZ_WWEQ01000019.1"/>
</dbReference>
<dbReference type="Proteomes" id="UP000469215">
    <property type="component" value="Unassembled WGS sequence"/>
</dbReference>
<dbReference type="Pfam" id="PF00155">
    <property type="entry name" value="Aminotran_1_2"/>
    <property type="match status" value="1"/>
</dbReference>
<gene>
    <name evidence="6" type="ORF">GSY69_06220</name>
</gene>
<evidence type="ECO:0000256" key="3">
    <source>
        <dbReference type="ARBA" id="ARBA00022679"/>
    </source>
</evidence>